<feature type="active site" evidence="7">
    <location>
        <position position="320"/>
    </location>
</feature>
<dbReference type="GO" id="GO:0009002">
    <property type="term" value="F:serine-type D-Ala-D-Ala carboxypeptidase activity"/>
    <property type="evidence" value="ECO:0007669"/>
    <property type="project" value="InterPro"/>
</dbReference>
<dbReference type="AlphaFoldDB" id="A0A7J0BY71"/>
<dbReference type="InterPro" id="IPR012338">
    <property type="entry name" value="Beta-lactam/transpept-like"/>
</dbReference>
<evidence type="ECO:0000313" key="12">
    <source>
        <dbReference type="EMBL" id="GFM38646.1"/>
    </source>
</evidence>
<feature type="region of interest" description="Disordered" evidence="10">
    <location>
        <begin position="28"/>
        <end position="92"/>
    </location>
</feature>
<accession>A0A7J0BY71</accession>
<evidence type="ECO:0000256" key="8">
    <source>
        <dbReference type="PIRSR" id="PIRSR618044-2"/>
    </source>
</evidence>
<evidence type="ECO:0000259" key="11">
    <source>
        <dbReference type="Pfam" id="PF00768"/>
    </source>
</evidence>
<evidence type="ECO:0000256" key="4">
    <source>
        <dbReference type="ARBA" id="ARBA00022960"/>
    </source>
</evidence>
<dbReference type="PANTHER" id="PTHR21581">
    <property type="entry name" value="D-ALANYL-D-ALANINE CARBOXYPEPTIDASE"/>
    <property type="match status" value="1"/>
</dbReference>
<protein>
    <recommendedName>
        <fullName evidence="11">Peptidase S11 D-alanyl-D-alanine carboxypeptidase A N-terminal domain-containing protein</fullName>
    </recommendedName>
</protein>
<name>A0A7J0BY71_9BACT</name>
<gene>
    <name evidence="12" type="ORF">DSM19430T_33300</name>
</gene>
<dbReference type="GO" id="GO:0006508">
    <property type="term" value="P:proteolysis"/>
    <property type="evidence" value="ECO:0007669"/>
    <property type="project" value="InterPro"/>
</dbReference>
<proteinExistence type="inferred from homology"/>
<feature type="binding site" evidence="8">
    <location>
        <position position="423"/>
    </location>
    <ligand>
        <name>substrate</name>
    </ligand>
</feature>
<evidence type="ECO:0000256" key="1">
    <source>
        <dbReference type="ARBA" id="ARBA00007164"/>
    </source>
</evidence>
<comment type="similarity">
    <text evidence="1 9">Belongs to the peptidase S11 family.</text>
</comment>
<keyword evidence="5" id="KW-0573">Peptidoglycan synthesis</keyword>
<evidence type="ECO:0000313" key="13">
    <source>
        <dbReference type="Proteomes" id="UP000503820"/>
    </source>
</evidence>
<evidence type="ECO:0000256" key="6">
    <source>
        <dbReference type="ARBA" id="ARBA00023316"/>
    </source>
</evidence>
<feature type="active site" description="Acyl-ester intermediate" evidence="7">
    <location>
        <position position="260"/>
    </location>
</feature>
<dbReference type="Gene3D" id="3.40.710.10">
    <property type="entry name" value="DD-peptidase/beta-lactamase superfamily"/>
    <property type="match status" value="1"/>
</dbReference>
<dbReference type="GO" id="GO:0071555">
    <property type="term" value="P:cell wall organization"/>
    <property type="evidence" value="ECO:0007669"/>
    <property type="project" value="UniProtKB-KW"/>
</dbReference>
<evidence type="ECO:0000256" key="7">
    <source>
        <dbReference type="PIRSR" id="PIRSR618044-1"/>
    </source>
</evidence>
<keyword evidence="6" id="KW-0961">Cell wall biogenesis/degradation</keyword>
<evidence type="ECO:0000256" key="3">
    <source>
        <dbReference type="ARBA" id="ARBA00022801"/>
    </source>
</evidence>
<organism evidence="12 13">
    <name type="scientific">Desulfovibrio psychrotolerans</name>
    <dbReference type="NCBI Taxonomy" id="415242"/>
    <lineage>
        <taxon>Bacteria</taxon>
        <taxon>Pseudomonadati</taxon>
        <taxon>Thermodesulfobacteriota</taxon>
        <taxon>Desulfovibrionia</taxon>
        <taxon>Desulfovibrionales</taxon>
        <taxon>Desulfovibrionaceae</taxon>
        <taxon>Desulfovibrio</taxon>
    </lineage>
</organism>
<feature type="compositionally biased region" description="Polar residues" evidence="10">
    <location>
        <begin position="77"/>
        <end position="88"/>
    </location>
</feature>
<evidence type="ECO:0000256" key="2">
    <source>
        <dbReference type="ARBA" id="ARBA00022729"/>
    </source>
</evidence>
<dbReference type="PANTHER" id="PTHR21581:SF6">
    <property type="entry name" value="TRAFFICKING PROTEIN PARTICLE COMPLEX SUBUNIT 12"/>
    <property type="match status" value="1"/>
</dbReference>
<keyword evidence="3" id="KW-0378">Hydrolase</keyword>
<sequence>MLVIFLLSGLGGQAVPVFGDAHAVAAQPDKTAAGGASAKSSGASKSKAAKKKSGSKAQKAGAKSAKKAGDQSAKKSVQTVASLQNTKQPAKAEKVHKAVEAVAAGVVASGTASGTAQTFGNRFTVKPLVVSSGDASLAPAPQQEFQVTADVLQAALEEVRAAVEDNGYALPVEAAAALPRRGTPIALIPVQEKAEVAALVPMQEVRQPKAPQISPAPSGSPAPKAVKDLKLNVRSAILINMTTGDVYYEQNPDAVIAPASITKLLTLYLVREAMAQGTLSPKTLIPVSAKAVNTGGSRMALKKGEKVALEDLIKGISVVSANNACVAVAEYMSKGDTAKFVAQMNAKAKKLGMTKSTFKNPNGLPAKGQLSTARDLAKLSISYLRKFPESLPVHSMTSFTYHGSTRRNANSLLRTYDGVDGLKTGFVNASGFNITVTAKRGKTRLLAVVLGADNPVIRQVETAKLLDYGFTIVEGGPQKSRQAASGFKPFAENDV</sequence>
<reference evidence="12 13" key="1">
    <citation type="submission" date="2020-05" db="EMBL/GenBank/DDBJ databases">
        <title>Draft genome sequence of Desulfovibrio psychrotolerans JS1T.</title>
        <authorList>
            <person name="Ueno A."/>
            <person name="Tamazawa S."/>
            <person name="Tamamura S."/>
            <person name="Murakami T."/>
            <person name="Kiyama T."/>
            <person name="Inomata H."/>
            <person name="Amano Y."/>
            <person name="Miyakawa K."/>
            <person name="Tamaki H."/>
            <person name="Naganuma T."/>
            <person name="Kaneko K."/>
        </authorList>
    </citation>
    <scope>NUCLEOTIDE SEQUENCE [LARGE SCALE GENOMIC DNA]</scope>
    <source>
        <strain evidence="12 13">JS1</strain>
    </source>
</reference>
<dbReference type="GO" id="GO:0009252">
    <property type="term" value="P:peptidoglycan biosynthetic process"/>
    <property type="evidence" value="ECO:0007669"/>
    <property type="project" value="UniProtKB-KW"/>
</dbReference>
<comment type="caution">
    <text evidence="12">The sequence shown here is derived from an EMBL/GenBank/DDBJ whole genome shotgun (WGS) entry which is preliminary data.</text>
</comment>
<dbReference type="Pfam" id="PF00768">
    <property type="entry name" value="Peptidase_S11"/>
    <property type="match status" value="1"/>
</dbReference>
<dbReference type="PRINTS" id="PR00725">
    <property type="entry name" value="DADACBPTASE1"/>
</dbReference>
<evidence type="ECO:0000256" key="5">
    <source>
        <dbReference type="ARBA" id="ARBA00022984"/>
    </source>
</evidence>
<feature type="compositionally biased region" description="Low complexity" evidence="10">
    <location>
        <begin position="32"/>
        <end position="46"/>
    </location>
</feature>
<feature type="active site" description="Proton acceptor" evidence="7">
    <location>
        <position position="263"/>
    </location>
</feature>
<dbReference type="Proteomes" id="UP000503820">
    <property type="component" value="Unassembled WGS sequence"/>
</dbReference>
<dbReference type="SUPFAM" id="SSF56601">
    <property type="entry name" value="beta-lactamase/transpeptidase-like"/>
    <property type="match status" value="1"/>
</dbReference>
<dbReference type="InterPro" id="IPR001967">
    <property type="entry name" value="Peptidase_S11_N"/>
</dbReference>
<keyword evidence="2" id="KW-0732">Signal</keyword>
<keyword evidence="4" id="KW-0133">Cell shape</keyword>
<keyword evidence="13" id="KW-1185">Reference proteome</keyword>
<feature type="domain" description="Peptidase S11 D-alanyl-D-alanine carboxypeptidase A N-terminal" evidence="11">
    <location>
        <begin position="225"/>
        <end position="453"/>
    </location>
</feature>
<dbReference type="GO" id="GO:0008360">
    <property type="term" value="P:regulation of cell shape"/>
    <property type="evidence" value="ECO:0007669"/>
    <property type="project" value="UniProtKB-KW"/>
</dbReference>
<dbReference type="InterPro" id="IPR018044">
    <property type="entry name" value="Peptidase_S11"/>
</dbReference>
<evidence type="ECO:0000256" key="10">
    <source>
        <dbReference type="SAM" id="MobiDB-lite"/>
    </source>
</evidence>
<evidence type="ECO:0000256" key="9">
    <source>
        <dbReference type="RuleBase" id="RU004016"/>
    </source>
</evidence>
<dbReference type="EMBL" id="BLVP01000043">
    <property type="protein sequence ID" value="GFM38646.1"/>
    <property type="molecule type" value="Genomic_DNA"/>
</dbReference>